<feature type="region of interest" description="Disordered" evidence="1">
    <location>
        <begin position="56"/>
        <end position="78"/>
    </location>
</feature>
<gene>
    <name evidence="2" type="ORF">S03H2_17557</name>
</gene>
<feature type="non-terminal residue" evidence="2">
    <location>
        <position position="1"/>
    </location>
</feature>
<evidence type="ECO:0000313" key="2">
    <source>
        <dbReference type="EMBL" id="GAH32536.1"/>
    </source>
</evidence>
<dbReference type="Gene3D" id="2.10.260.10">
    <property type="match status" value="1"/>
</dbReference>
<dbReference type="InterPro" id="IPR037914">
    <property type="entry name" value="SpoVT-AbrB_sf"/>
</dbReference>
<protein>
    <recommendedName>
        <fullName evidence="3">SpoVT-AbrB domain-containing protein</fullName>
    </recommendedName>
</protein>
<dbReference type="SUPFAM" id="SSF89447">
    <property type="entry name" value="AbrB/MazE/MraZ-like"/>
    <property type="match status" value="1"/>
</dbReference>
<feature type="compositionally biased region" description="Basic and acidic residues" evidence="1">
    <location>
        <begin position="56"/>
        <end position="69"/>
    </location>
</feature>
<organism evidence="2">
    <name type="scientific">marine sediment metagenome</name>
    <dbReference type="NCBI Taxonomy" id="412755"/>
    <lineage>
        <taxon>unclassified sequences</taxon>
        <taxon>metagenomes</taxon>
        <taxon>ecological metagenomes</taxon>
    </lineage>
</organism>
<comment type="caution">
    <text evidence="2">The sequence shown here is derived from an EMBL/GenBank/DDBJ whole genome shotgun (WGS) entry which is preliminary data.</text>
</comment>
<name>X1EGW1_9ZZZZ</name>
<evidence type="ECO:0000256" key="1">
    <source>
        <dbReference type="SAM" id="MobiDB-lite"/>
    </source>
</evidence>
<evidence type="ECO:0008006" key="3">
    <source>
        <dbReference type="Google" id="ProtNLM"/>
    </source>
</evidence>
<reference evidence="2" key="1">
    <citation type="journal article" date="2014" name="Front. Microbiol.">
        <title>High frequency of phylogenetically diverse reductive dehalogenase-homologous genes in deep subseafloor sedimentary metagenomes.</title>
        <authorList>
            <person name="Kawai M."/>
            <person name="Futagami T."/>
            <person name="Toyoda A."/>
            <person name="Takaki Y."/>
            <person name="Nishi S."/>
            <person name="Hori S."/>
            <person name="Arai W."/>
            <person name="Tsubouchi T."/>
            <person name="Morono Y."/>
            <person name="Uchiyama I."/>
            <person name="Ito T."/>
            <person name="Fujiyama A."/>
            <person name="Inagaki F."/>
            <person name="Takami H."/>
        </authorList>
    </citation>
    <scope>NUCLEOTIDE SEQUENCE</scope>
    <source>
        <strain evidence="2">Expedition CK06-06</strain>
    </source>
</reference>
<accession>X1EGW1</accession>
<dbReference type="AlphaFoldDB" id="X1EGW1"/>
<dbReference type="EMBL" id="BARU01009066">
    <property type="protein sequence ID" value="GAH32536.1"/>
    <property type="molecule type" value="Genomic_DNA"/>
</dbReference>
<sequence>KPMALLYMRRLQRHGNGREIRMPTEVCRELGITTGDYVAFEFEPGDGAVKLSKPALGEHRDGEAKKEQDIIPAAISSR</sequence>
<proteinExistence type="predicted"/>